<dbReference type="STRING" id="1618443.UV73_C0001G0251"/>
<gene>
    <name evidence="1" type="ORF">UV73_C0001G0251</name>
</gene>
<accession>A0A0G1DLJ6</accession>
<dbReference type="AlphaFoldDB" id="A0A0G1DLJ6"/>
<protein>
    <submittedName>
        <fullName evidence="1">Conserved Crenarchaeal protein</fullName>
    </submittedName>
</protein>
<reference evidence="1 2" key="1">
    <citation type="journal article" date="2015" name="Nature">
        <title>rRNA introns, odd ribosomes, and small enigmatic genomes across a large radiation of phyla.</title>
        <authorList>
            <person name="Brown C.T."/>
            <person name="Hug L.A."/>
            <person name="Thomas B.C."/>
            <person name="Sharon I."/>
            <person name="Castelle C.J."/>
            <person name="Singh A."/>
            <person name="Wilkins M.J."/>
            <person name="Williams K.H."/>
            <person name="Banfield J.F."/>
        </authorList>
    </citation>
    <scope>NUCLEOTIDE SEQUENCE [LARGE SCALE GENOMIC DNA]</scope>
</reference>
<organism evidence="1 2">
    <name type="scientific">Candidatus Gottesmanbacteria bacterium GW2011_GWA2_43_14</name>
    <dbReference type="NCBI Taxonomy" id="1618443"/>
    <lineage>
        <taxon>Bacteria</taxon>
        <taxon>Candidatus Gottesmaniibacteriota</taxon>
    </lineage>
</organism>
<proteinExistence type="predicted"/>
<dbReference type="PATRIC" id="fig|1618443.3.peg.250"/>
<evidence type="ECO:0000313" key="1">
    <source>
        <dbReference type="EMBL" id="KKS98730.1"/>
    </source>
</evidence>
<name>A0A0G1DLJ6_9BACT</name>
<comment type="caution">
    <text evidence="1">The sequence shown here is derived from an EMBL/GenBank/DDBJ whole genome shotgun (WGS) entry which is preliminary data.</text>
</comment>
<dbReference type="Proteomes" id="UP000034894">
    <property type="component" value="Unassembled WGS sequence"/>
</dbReference>
<evidence type="ECO:0000313" key="2">
    <source>
        <dbReference type="Proteomes" id="UP000034894"/>
    </source>
</evidence>
<sequence>MFTKSDKNWLKKNFATKDDLKNFATKDDLKDYATKKDLIGLATSKDIEELKTTFLINLEKWKNELFNKIDPVLNRVKTAEEENVVLHSREEGRQEERNALEGRIKNLEAIHPNNRHIQSTKD</sequence>
<dbReference type="EMBL" id="LCFP01000001">
    <property type="protein sequence ID" value="KKS98730.1"/>
    <property type="molecule type" value="Genomic_DNA"/>
</dbReference>